<dbReference type="Proteomes" id="UP000054683">
    <property type="component" value="Unassembled WGS sequence"/>
</dbReference>
<evidence type="ECO:0000256" key="1">
    <source>
        <dbReference type="ARBA" id="ARBA00004202"/>
    </source>
</evidence>
<dbReference type="PROSITE" id="PS50893">
    <property type="entry name" value="ABC_TRANSPORTER_2"/>
    <property type="match status" value="1"/>
</dbReference>
<dbReference type="OrthoDB" id="9802264at2"/>
<feature type="domain" description="ABC transporter" evidence="10">
    <location>
        <begin position="35"/>
        <end position="271"/>
    </location>
</feature>
<dbReference type="GO" id="GO:0005524">
    <property type="term" value="F:ATP binding"/>
    <property type="evidence" value="ECO:0007669"/>
    <property type="project" value="UniProtKB-KW"/>
</dbReference>
<keyword evidence="4" id="KW-1003">Cell membrane</keyword>
<dbReference type="Pfam" id="PF00005">
    <property type="entry name" value="ABC_tran"/>
    <property type="match status" value="1"/>
</dbReference>
<dbReference type="SUPFAM" id="SSF52540">
    <property type="entry name" value="P-loop containing nucleoside triphosphate hydrolases"/>
    <property type="match status" value="1"/>
</dbReference>
<dbReference type="InterPro" id="IPR003439">
    <property type="entry name" value="ABC_transporter-like_ATP-bd"/>
</dbReference>
<dbReference type="InterPro" id="IPR030679">
    <property type="entry name" value="ABC_ATPase_HisP-typ"/>
</dbReference>
<dbReference type="PIRSF" id="PIRSF039085">
    <property type="entry name" value="ABC_ATPase_HisP"/>
    <property type="match status" value="1"/>
</dbReference>
<evidence type="ECO:0000256" key="3">
    <source>
        <dbReference type="ARBA" id="ARBA00022448"/>
    </source>
</evidence>
<keyword evidence="8" id="KW-0029">Amino-acid transport</keyword>
<comment type="similarity">
    <text evidence="2">Belongs to the ABC transporter superfamily.</text>
</comment>
<dbReference type="CDD" id="cd03262">
    <property type="entry name" value="ABC_HisP_GlnQ"/>
    <property type="match status" value="1"/>
</dbReference>
<evidence type="ECO:0000256" key="5">
    <source>
        <dbReference type="ARBA" id="ARBA00022519"/>
    </source>
</evidence>
<evidence type="ECO:0000256" key="6">
    <source>
        <dbReference type="ARBA" id="ARBA00022741"/>
    </source>
</evidence>
<dbReference type="GO" id="GO:0016887">
    <property type="term" value="F:ATP hydrolysis activity"/>
    <property type="evidence" value="ECO:0007669"/>
    <property type="project" value="InterPro"/>
</dbReference>
<accession>A0A158FHN7</accession>
<dbReference type="AlphaFoldDB" id="A0A158FHN7"/>
<keyword evidence="7" id="KW-0067">ATP-binding</keyword>
<dbReference type="InterPro" id="IPR003593">
    <property type="entry name" value="AAA+_ATPase"/>
</dbReference>
<dbReference type="RefSeq" id="WP_082913271.1">
    <property type="nucleotide sequence ID" value="NZ_FCOK02000005.1"/>
</dbReference>
<name>A0A158FHN7_9BURK</name>
<reference evidence="11 12" key="1">
    <citation type="submission" date="2016-01" db="EMBL/GenBank/DDBJ databases">
        <authorList>
            <person name="Oliw E.H."/>
        </authorList>
    </citation>
    <scope>NUCLEOTIDE SEQUENCE [LARGE SCALE GENOMIC DNA]</scope>
    <source>
        <strain evidence="11">LMG 27134</strain>
    </source>
</reference>
<comment type="subcellular location">
    <subcellularLocation>
        <location evidence="1">Cell membrane</location>
        <topology evidence="1">Peripheral membrane protein</topology>
    </subcellularLocation>
</comment>
<evidence type="ECO:0000256" key="9">
    <source>
        <dbReference type="ARBA" id="ARBA00023136"/>
    </source>
</evidence>
<proteinExistence type="inferred from homology"/>
<evidence type="ECO:0000259" key="10">
    <source>
        <dbReference type="PROSITE" id="PS50893"/>
    </source>
</evidence>
<dbReference type="Gene3D" id="3.40.50.300">
    <property type="entry name" value="P-loop containing nucleotide triphosphate hydrolases"/>
    <property type="match status" value="1"/>
</dbReference>
<evidence type="ECO:0000256" key="7">
    <source>
        <dbReference type="ARBA" id="ARBA00022840"/>
    </source>
</evidence>
<dbReference type="SMART" id="SM00382">
    <property type="entry name" value="AAA"/>
    <property type="match status" value="1"/>
</dbReference>
<evidence type="ECO:0000313" key="11">
    <source>
        <dbReference type="EMBL" id="SAL19133.1"/>
    </source>
</evidence>
<dbReference type="EMBL" id="FCOK02000005">
    <property type="protein sequence ID" value="SAL19133.1"/>
    <property type="molecule type" value="Genomic_DNA"/>
</dbReference>
<keyword evidence="6" id="KW-0547">Nucleotide-binding</keyword>
<keyword evidence="5" id="KW-0997">Cell inner membrane</keyword>
<dbReference type="InterPro" id="IPR050086">
    <property type="entry name" value="MetN_ABC_transporter-like"/>
</dbReference>
<keyword evidence="3" id="KW-0813">Transport</keyword>
<evidence type="ECO:0000313" key="12">
    <source>
        <dbReference type="Proteomes" id="UP000054683"/>
    </source>
</evidence>
<dbReference type="InterPro" id="IPR017871">
    <property type="entry name" value="ABC_transporter-like_CS"/>
</dbReference>
<gene>
    <name evidence="11" type="ORF">AWB69_01149</name>
</gene>
<evidence type="ECO:0000256" key="4">
    <source>
        <dbReference type="ARBA" id="ARBA00022475"/>
    </source>
</evidence>
<evidence type="ECO:0000256" key="8">
    <source>
        <dbReference type="ARBA" id="ARBA00022970"/>
    </source>
</evidence>
<dbReference type="GO" id="GO:0015424">
    <property type="term" value="F:ABC-type amino acid transporter activity"/>
    <property type="evidence" value="ECO:0007669"/>
    <property type="project" value="InterPro"/>
</dbReference>
<dbReference type="PROSITE" id="PS00211">
    <property type="entry name" value="ABC_TRANSPORTER_1"/>
    <property type="match status" value="1"/>
</dbReference>
<keyword evidence="9" id="KW-0472">Membrane</keyword>
<evidence type="ECO:0000256" key="2">
    <source>
        <dbReference type="ARBA" id="ARBA00005417"/>
    </source>
</evidence>
<dbReference type="PANTHER" id="PTHR43166">
    <property type="entry name" value="AMINO ACID IMPORT ATP-BINDING PROTEIN"/>
    <property type="match status" value="1"/>
</dbReference>
<dbReference type="GO" id="GO:0005886">
    <property type="term" value="C:plasma membrane"/>
    <property type="evidence" value="ECO:0007669"/>
    <property type="project" value="UniProtKB-SubCell"/>
</dbReference>
<protein>
    <submittedName>
        <fullName evidence="11">ABC transporter</fullName>
    </submittedName>
</protein>
<organism evidence="11 12">
    <name type="scientific">Caballeronia udeis</name>
    <dbReference type="NCBI Taxonomy" id="1232866"/>
    <lineage>
        <taxon>Bacteria</taxon>
        <taxon>Pseudomonadati</taxon>
        <taxon>Pseudomonadota</taxon>
        <taxon>Betaproteobacteria</taxon>
        <taxon>Burkholderiales</taxon>
        <taxon>Burkholderiaceae</taxon>
        <taxon>Caballeronia</taxon>
    </lineage>
</organism>
<sequence>MNRLALALDPLQDASALAYAPSRQGAAGSADPVLVSLRDVHLSYGPVHVLKGIDLSVRRGEAVSIIGPSGSGKSTLLRVINGLIAPQQGDVHVDGIDVRAQRTDAQKIALRKHIGFVFQQYNLFPHLNVLANLTIAPMSALGRSRAEAEHDAHALLAKVRLADKAHAYPGELSGGQQQRVAIARTLAMRPDLILFDEVTSALDPETVGEVLTVIGELVDDGQTCVLVTHEMRFAEDVSDEVFFTEGGVIVEHGAPSQIFSAPENERTRLFLQRARGEDRRALRKRSRSGAALALATP</sequence>
<dbReference type="InterPro" id="IPR027417">
    <property type="entry name" value="P-loop_NTPase"/>
</dbReference>
<dbReference type="PANTHER" id="PTHR43166:SF9">
    <property type="entry name" value="GLUTAMATE_ASPARTATE IMPORT ATP-BINDING PROTEIN GLTL"/>
    <property type="match status" value="1"/>
</dbReference>